<protein>
    <submittedName>
        <fullName evidence="1">Uncharacterized protein</fullName>
    </submittedName>
</protein>
<organism evidence="1 2">
    <name type="scientific">Magallana gigas</name>
    <name type="common">Pacific oyster</name>
    <name type="synonym">Crassostrea gigas</name>
    <dbReference type="NCBI Taxonomy" id="29159"/>
    <lineage>
        <taxon>Eukaryota</taxon>
        <taxon>Metazoa</taxon>
        <taxon>Spiralia</taxon>
        <taxon>Lophotrochozoa</taxon>
        <taxon>Mollusca</taxon>
        <taxon>Bivalvia</taxon>
        <taxon>Autobranchia</taxon>
        <taxon>Pteriomorphia</taxon>
        <taxon>Ostreida</taxon>
        <taxon>Ostreoidea</taxon>
        <taxon>Ostreidae</taxon>
        <taxon>Magallana</taxon>
    </lineage>
</organism>
<evidence type="ECO:0000313" key="1">
    <source>
        <dbReference type="EnsemblMetazoa" id="G19204.2:cds"/>
    </source>
</evidence>
<dbReference type="AlphaFoldDB" id="A0A8W8JGN1"/>
<evidence type="ECO:0000313" key="2">
    <source>
        <dbReference type="Proteomes" id="UP000005408"/>
    </source>
</evidence>
<proteinExistence type="predicted"/>
<dbReference type="EnsemblMetazoa" id="G19204.2">
    <property type="protein sequence ID" value="G19204.2:cds"/>
    <property type="gene ID" value="G19204"/>
</dbReference>
<sequence length="81" mass="9441">MRPDDKCPTNAKEWTIAARNKNCDSIQQSCSKRTASNNQRYVFQYHCVINVWRNATLENIALNLTKWELSYKITIILIVHG</sequence>
<accession>A0A8W8JGN1</accession>
<name>A0A8W8JGN1_MAGGI</name>
<dbReference type="Proteomes" id="UP000005408">
    <property type="component" value="Unassembled WGS sequence"/>
</dbReference>
<reference evidence="1" key="1">
    <citation type="submission" date="2022-08" db="UniProtKB">
        <authorList>
            <consortium name="EnsemblMetazoa"/>
        </authorList>
    </citation>
    <scope>IDENTIFICATION</scope>
    <source>
        <strain evidence="1">05x7-T-G4-1.051#20</strain>
    </source>
</reference>
<keyword evidence="2" id="KW-1185">Reference proteome</keyword>